<dbReference type="EMBL" id="LWLV01000137">
    <property type="protein sequence ID" value="OTA41955.1"/>
    <property type="molecule type" value="Genomic_DNA"/>
</dbReference>
<comment type="caution">
    <text evidence="1">The sequence shown here is derived from an EMBL/GenBank/DDBJ whole genome shotgun (WGS) entry which is preliminary data.</text>
</comment>
<dbReference type="Gene3D" id="3.10.20.30">
    <property type="match status" value="1"/>
</dbReference>
<evidence type="ECO:0008006" key="3">
    <source>
        <dbReference type="Google" id="ProtNLM"/>
    </source>
</evidence>
<dbReference type="InterPro" id="IPR012675">
    <property type="entry name" value="Beta-grasp_dom_sf"/>
</dbReference>
<name>A0A1Y2T9U6_SYMTR</name>
<dbReference type="Proteomes" id="UP000194267">
    <property type="component" value="Unassembled WGS sequence"/>
</dbReference>
<organism evidence="1 2">
    <name type="scientific">Symbiobacterium thermophilum</name>
    <dbReference type="NCBI Taxonomy" id="2734"/>
    <lineage>
        <taxon>Bacteria</taxon>
        <taxon>Bacillati</taxon>
        <taxon>Bacillota</taxon>
        <taxon>Clostridia</taxon>
        <taxon>Eubacteriales</taxon>
        <taxon>Symbiobacteriaceae</taxon>
        <taxon>Symbiobacterium</taxon>
    </lineage>
</organism>
<protein>
    <recommendedName>
        <fullName evidence="3">Ferredoxin</fullName>
    </recommendedName>
</protein>
<proteinExistence type="predicted"/>
<evidence type="ECO:0000313" key="1">
    <source>
        <dbReference type="EMBL" id="OTA41955.1"/>
    </source>
</evidence>
<dbReference type="AlphaFoldDB" id="A0A1Y2T9U6"/>
<sequence>MRRIKYRDEEYLVHTRSGMRLIDALVEQGVPVTCDCDGRAHTTEQCLVQWPKDTAFLLTEPTEFERRQLGDRLEKGHRLACQALFK</sequence>
<dbReference type="InterPro" id="IPR036010">
    <property type="entry name" value="2Fe-2S_ferredoxin-like_sf"/>
</dbReference>
<reference evidence="2" key="1">
    <citation type="submission" date="2016-04" db="EMBL/GenBank/DDBJ databases">
        <authorList>
            <person name="Antunes L.P."/>
            <person name="Martins L.F."/>
            <person name="Pereira R.V."/>
            <person name="Thomas A.M."/>
            <person name="Barbosa D."/>
            <person name="Nascimento L."/>
            <person name="Silva G.M."/>
            <person name="Condomitti G.W."/>
            <person name="Digiampietri L.A."/>
            <person name="Lombardi K.C."/>
            <person name="Ramos P.L."/>
            <person name="Quaggio R.B."/>
            <person name="Oliveira J.C."/>
            <person name="Pascon R.C."/>
            <person name="Cruz J.B."/>
            <person name="Silva A.M."/>
            <person name="Setubal J.C."/>
        </authorList>
    </citation>
    <scope>NUCLEOTIDE SEQUENCE [LARGE SCALE GENOMIC DNA]</scope>
</reference>
<dbReference type="SUPFAM" id="SSF54292">
    <property type="entry name" value="2Fe-2S ferredoxin-like"/>
    <property type="match status" value="1"/>
</dbReference>
<accession>A0A1Y2T9U6</accession>
<gene>
    <name evidence="1" type="ORF">A6D92_02580</name>
</gene>
<dbReference type="GO" id="GO:0051536">
    <property type="term" value="F:iron-sulfur cluster binding"/>
    <property type="evidence" value="ECO:0007669"/>
    <property type="project" value="InterPro"/>
</dbReference>
<dbReference type="RefSeq" id="WP_011195394.1">
    <property type="nucleotide sequence ID" value="NZ_JACSIR010000095.1"/>
</dbReference>
<evidence type="ECO:0000313" key="2">
    <source>
        <dbReference type="Proteomes" id="UP000194267"/>
    </source>
</evidence>